<protein>
    <recommendedName>
        <fullName evidence="3">Probable chemoreceptor glutamine deamidase CheD</fullName>
        <ecNumber evidence="3">3.5.1.44</ecNumber>
    </recommendedName>
</protein>
<dbReference type="RefSeq" id="WP_148396459.1">
    <property type="nucleotide sequence ID" value="NZ_JAJAGH010000007.1"/>
</dbReference>
<comment type="function">
    <text evidence="3">Probably deamidates glutamine residues to glutamate on methyl-accepting chemotaxis receptors (MCPs), playing an important role in chemotaxis.</text>
</comment>
<dbReference type="PANTHER" id="PTHR35147">
    <property type="entry name" value="CHEMORECEPTOR GLUTAMINE DEAMIDASE CHED-RELATED"/>
    <property type="match status" value="1"/>
</dbReference>
<dbReference type="SUPFAM" id="SSF64438">
    <property type="entry name" value="CNF1/YfiH-like putative cysteine hydrolases"/>
    <property type="match status" value="1"/>
</dbReference>
<evidence type="ECO:0000256" key="2">
    <source>
        <dbReference type="ARBA" id="ARBA00022801"/>
    </source>
</evidence>
<comment type="catalytic activity">
    <reaction evidence="3">
        <text>L-glutaminyl-[protein] + H2O = L-glutamyl-[protein] + NH4(+)</text>
        <dbReference type="Rhea" id="RHEA:16441"/>
        <dbReference type="Rhea" id="RHEA-COMP:10207"/>
        <dbReference type="Rhea" id="RHEA-COMP:10208"/>
        <dbReference type="ChEBI" id="CHEBI:15377"/>
        <dbReference type="ChEBI" id="CHEBI:28938"/>
        <dbReference type="ChEBI" id="CHEBI:29973"/>
        <dbReference type="ChEBI" id="CHEBI:30011"/>
        <dbReference type="EC" id="3.5.1.44"/>
    </reaction>
</comment>
<evidence type="ECO:0000313" key="5">
    <source>
        <dbReference type="Proteomes" id="UP001065549"/>
    </source>
</evidence>
<dbReference type="Gene3D" id="3.30.1330.200">
    <property type="match status" value="1"/>
</dbReference>
<evidence type="ECO:0000256" key="3">
    <source>
        <dbReference type="HAMAP-Rule" id="MF_01440"/>
    </source>
</evidence>
<comment type="caution">
    <text evidence="4">The sequence shown here is derived from an EMBL/GenBank/DDBJ whole genome shotgun (WGS) entry which is preliminary data.</text>
</comment>
<dbReference type="AlphaFoldDB" id="A0A9J6QUB0"/>
<dbReference type="GO" id="GO:0050568">
    <property type="term" value="F:protein-glutamine glutaminase activity"/>
    <property type="evidence" value="ECO:0007669"/>
    <property type="project" value="UniProtKB-UniRule"/>
</dbReference>
<accession>A0A9J6QUB0</accession>
<dbReference type="Proteomes" id="UP001065549">
    <property type="component" value="Unassembled WGS sequence"/>
</dbReference>
<dbReference type="EC" id="3.5.1.44" evidence="3"/>
<dbReference type="HAMAP" id="MF_01440">
    <property type="entry name" value="CheD"/>
    <property type="match status" value="1"/>
</dbReference>
<dbReference type="InterPro" id="IPR011324">
    <property type="entry name" value="Cytotoxic_necrot_fac-like_cat"/>
</dbReference>
<evidence type="ECO:0000313" key="4">
    <source>
        <dbReference type="EMBL" id="MCU7378459.1"/>
    </source>
</evidence>
<dbReference type="CDD" id="cd16352">
    <property type="entry name" value="CheD"/>
    <property type="match status" value="1"/>
</dbReference>
<organism evidence="4 5">
    <name type="scientific">Hominibacterium faecale</name>
    <dbReference type="NCBI Taxonomy" id="2839743"/>
    <lineage>
        <taxon>Bacteria</taxon>
        <taxon>Bacillati</taxon>
        <taxon>Bacillota</taxon>
        <taxon>Clostridia</taxon>
        <taxon>Peptostreptococcales</taxon>
        <taxon>Anaerovoracaceae</taxon>
        <taxon>Hominibacterium</taxon>
    </lineage>
</organism>
<keyword evidence="2 3" id="KW-0378">Hydrolase</keyword>
<dbReference type="InterPro" id="IPR038592">
    <property type="entry name" value="CheD-like_sf"/>
</dbReference>
<dbReference type="PANTHER" id="PTHR35147:SF1">
    <property type="entry name" value="CHEMORECEPTOR GLUTAMINE DEAMIDASE CHED-RELATED"/>
    <property type="match status" value="1"/>
</dbReference>
<keyword evidence="1 3" id="KW-0145">Chemotaxis</keyword>
<dbReference type="GO" id="GO:0006935">
    <property type="term" value="P:chemotaxis"/>
    <property type="evidence" value="ECO:0007669"/>
    <property type="project" value="UniProtKB-UniRule"/>
</dbReference>
<dbReference type="PROSITE" id="PS51257">
    <property type="entry name" value="PROKAR_LIPOPROTEIN"/>
    <property type="match status" value="1"/>
</dbReference>
<sequence>MERIIVGLAEGKIAEKNQWLVSYALGSCIGVCLYDRLNQIAGMAHIILPGKLESRNRQNPYKFADEGVFELIREMKKHGAAETQLIAKIAGGAKMFSAVGWEWEIGARNIQAVKKALANAGIRIAGEDTGENYGRTISFCAQDGRLEVKTVKHPLKIL</sequence>
<name>A0A9J6QUB0_9FIRM</name>
<comment type="similarity">
    <text evidence="3">Belongs to the CheD family.</text>
</comment>
<evidence type="ECO:0000256" key="1">
    <source>
        <dbReference type="ARBA" id="ARBA00022500"/>
    </source>
</evidence>
<reference evidence="4" key="1">
    <citation type="submission" date="2022-09" db="EMBL/GenBank/DDBJ databases">
        <title>Culturomic study of gut microbiota in children with autism spectrum disorder.</title>
        <authorList>
            <person name="Efimov B.A."/>
            <person name="Chaplin A.V."/>
            <person name="Sokolova S.R."/>
            <person name="Pikina A.P."/>
            <person name="Korzhanova M."/>
            <person name="Belova V."/>
            <person name="Korostin D."/>
        </authorList>
    </citation>
    <scope>NUCLEOTIDE SEQUENCE</scope>
    <source>
        <strain evidence="4">ASD5510</strain>
    </source>
</reference>
<keyword evidence="5" id="KW-1185">Reference proteome</keyword>
<dbReference type="Pfam" id="PF03975">
    <property type="entry name" value="CheD"/>
    <property type="match status" value="1"/>
</dbReference>
<proteinExistence type="inferred from homology"/>
<gene>
    <name evidence="3" type="primary">cheD</name>
    <name evidence="4" type="ORF">OBO34_08820</name>
</gene>
<dbReference type="InterPro" id="IPR005659">
    <property type="entry name" value="Chemorcpt_Glu_NH3ase_CheD"/>
</dbReference>
<dbReference type="EMBL" id="JAOSHN010000003">
    <property type="protein sequence ID" value="MCU7378459.1"/>
    <property type="molecule type" value="Genomic_DNA"/>
</dbReference>